<gene>
    <name evidence="1" type="ORF">OCL97_04275</name>
</gene>
<keyword evidence="2" id="KW-1185">Reference proteome</keyword>
<dbReference type="EMBL" id="JAOTJD010000005">
    <property type="protein sequence ID" value="MFD3263182.1"/>
    <property type="molecule type" value="Genomic_DNA"/>
</dbReference>
<comment type="caution">
    <text evidence="1">The sequence shown here is derived from an EMBL/GenBank/DDBJ whole genome shotgun (WGS) entry which is preliminary data.</text>
</comment>
<name>A0ABW6CMQ3_9CAUL</name>
<dbReference type="Proteomes" id="UP001598130">
    <property type="component" value="Unassembled WGS sequence"/>
</dbReference>
<organism evidence="1 2">
    <name type="scientific">Phenylobacterium ferrooxidans</name>
    <dbReference type="NCBI Taxonomy" id="2982689"/>
    <lineage>
        <taxon>Bacteria</taxon>
        <taxon>Pseudomonadati</taxon>
        <taxon>Pseudomonadota</taxon>
        <taxon>Alphaproteobacteria</taxon>
        <taxon>Caulobacterales</taxon>
        <taxon>Caulobacteraceae</taxon>
        <taxon>Phenylobacterium</taxon>
    </lineage>
</organism>
<evidence type="ECO:0000313" key="1">
    <source>
        <dbReference type="EMBL" id="MFD3263182.1"/>
    </source>
</evidence>
<dbReference type="RefSeq" id="WP_377367914.1">
    <property type="nucleotide sequence ID" value="NZ_JAOTJD010000005.1"/>
</dbReference>
<evidence type="ECO:0000313" key="2">
    <source>
        <dbReference type="Proteomes" id="UP001598130"/>
    </source>
</evidence>
<sequence>MTNMRAKLRLGSVIPLPDGAGGVAQERLSFHGVAASSYPADGSDENNTFAKFSPSAVFEIVVANPALIGEFTPGDTFYVDFTPVA</sequence>
<proteinExistence type="predicted"/>
<accession>A0ABW6CMQ3</accession>
<reference evidence="1 2" key="1">
    <citation type="submission" date="2022-09" db="EMBL/GenBank/DDBJ databases">
        <title>New species of Phenylobacterium.</title>
        <authorList>
            <person name="Mieszkin S."/>
        </authorList>
    </citation>
    <scope>NUCLEOTIDE SEQUENCE [LARGE SCALE GENOMIC DNA]</scope>
    <source>
        <strain evidence="1 2">HK31-G</strain>
    </source>
</reference>
<protein>
    <submittedName>
        <fullName evidence="1">Uncharacterized protein</fullName>
    </submittedName>
</protein>